<dbReference type="SUPFAM" id="SSF53335">
    <property type="entry name" value="S-adenosyl-L-methionine-dependent methyltransferases"/>
    <property type="match status" value="1"/>
</dbReference>
<organism evidence="1 2">
    <name type="scientific">Streptomyces griseiscabiei</name>
    <dbReference type="NCBI Taxonomy" id="2993540"/>
    <lineage>
        <taxon>Bacteria</taxon>
        <taxon>Bacillati</taxon>
        <taxon>Actinomycetota</taxon>
        <taxon>Actinomycetes</taxon>
        <taxon>Kitasatosporales</taxon>
        <taxon>Streptomycetaceae</taxon>
        <taxon>Streptomyces</taxon>
    </lineage>
</organism>
<dbReference type="Gene3D" id="3.40.50.150">
    <property type="entry name" value="Vaccinia Virus protein VP39"/>
    <property type="match status" value="1"/>
</dbReference>
<dbReference type="PANTHER" id="PTHR43167">
    <property type="entry name" value="PUTATIVE (AFU_ORTHOLOGUE AFUA_6G01830)-RELATED"/>
    <property type="match status" value="1"/>
</dbReference>
<dbReference type="GO" id="GO:0008168">
    <property type="term" value="F:methyltransferase activity"/>
    <property type="evidence" value="ECO:0007669"/>
    <property type="project" value="UniProtKB-KW"/>
</dbReference>
<keyword evidence="1" id="KW-0489">Methyltransferase</keyword>
<evidence type="ECO:0000313" key="1">
    <source>
        <dbReference type="EMBL" id="MDX2914074.1"/>
    </source>
</evidence>
<evidence type="ECO:0000313" key="2">
    <source>
        <dbReference type="Proteomes" id="UP001271723"/>
    </source>
</evidence>
<dbReference type="EC" id="2.1.1.-" evidence="1"/>
<dbReference type="PANTHER" id="PTHR43167:SF1">
    <property type="entry name" value="PUTATIVE (AFU_ORTHOLOGUE AFUA_6G01830)-RELATED"/>
    <property type="match status" value="1"/>
</dbReference>
<keyword evidence="1" id="KW-0808">Transferase</keyword>
<name>A0ABU4LEA8_9ACTN</name>
<keyword evidence="1" id="KW-0830">Ubiquinone</keyword>
<keyword evidence="2" id="KW-1185">Reference proteome</keyword>
<dbReference type="InterPro" id="IPR029063">
    <property type="entry name" value="SAM-dependent_MTases_sf"/>
</dbReference>
<dbReference type="EMBL" id="JARAVY010000018">
    <property type="protein sequence ID" value="MDX2914074.1"/>
    <property type="molecule type" value="Genomic_DNA"/>
</dbReference>
<protein>
    <submittedName>
        <fullName evidence="1">Class I SAM-dependent methyltransferase</fullName>
        <ecNumber evidence="1">2.1.1.-</ecNumber>
    </submittedName>
</protein>
<sequence>MTTVARPDAPRATGGVAHDLIDAALRAVPEYQSFRGGLLSRADYCSWLGSGRLRPEDVGLNEDQFNLSTRFPVDERAFVAQVLEGLERDGVIASTAYPEDAFEALRERVAERFDHEDRATYIFPEEARLLFALCHLLAPRRTVFPGSYYGYWAVWALPGIRAAGGTATLIDIDPGTMALAERNLTALGLADGVEFATTDAIAHGRGLDPVDLCVLDAEGPAPHRAPEGMDPDLIDKAIYFPIMEATTPALRPGGLLIAHNMLLGNLTDNGYFAGRIANNQAQYARFHGHLDTHYDLQRLIPSSEGVGVYRRRADAVLGEVSR</sequence>
<accession>A0ABU4LEA8</accession>
<reference evidence="1 2" key="1">
    <citation type="journal article" date="2023" name="Microb. Genom.">
        <title>Mesoterricola silvestris gen. nov., sp. nov., Mesoterricola sediminis sp. nov., Geothrix oryzae sp. nov., Geothrix edaphica sp. nov., Geothrix rubra sp. nov., and Geothrix limicola sp. nov., six novel members of Acidobacteriota isolated from soils.</title>
        <authorList>
            <person name="Weisberg A.J."/>
            <person name="Pearce E."/>
            <person name="Kramer C.G."/>
            <person name="Chang J.H."/>
            <person name="Clarke C.R."/>
        </authorList>
    </citation>
    <scope>NUCLEOTIDE SEQUENCE [LARGE SCALE GENOMIC DNA]</scope>
    <source>
        <strain evidence="1 2">NRRL_B-2795</strain>
    </source>
</reference>
<dbReference type="Proteomes" id="UP001271723">
    <property type="component" value="Unassembled WGS sequence"/>
</dbReference>
<proteinExistence type="predicted"/>
<gene>
    <name evidence="1" type="ORF">PV517_36070</name>
</gene>
<dbReference type="GO" id="GO:0032259">
    <property type="term" value="P:methylation"/>
    <property type="evidence" value="ECO:0007669"/>
    <property type="project" value="UniProtKB-KW"/>
</dbReference>
<comment type="caution">
    <text evidence="1">The sequence shown here is derived from an EMBL/GenBank/DDBJ whole genome shotgun (WGS) entry which is preliminary data.</text>
</comment>
<dbReference type="RefSeq" id="WP_086752748.1">
    <property type="nucleotide sequence ID" value="NZ_JAGJBZ010000001.1"/>
</dbReference>